<feature type="compositionally biased region" description="Basic and acidic residues" evidence="1">
    <location>
        <begin position="56"/>
        <end position="65"/>
    </location>
</feature>
<evidence type="ECO:0000313" key="3">
    <source>
        <dbReference type="EMBL" id="NCJ06680.1"/>
    </source>
</evidence>
<evidence type="ECO:0000256" key="1">
    <source>
        <dbReference type="SAM" id="MobiDB-lite"/>
    </source>
</evidence>
<dbReference type="Proteomes" id="UP000607397">
    <property type="component" value="Unassembled WGS sequence"/>
</dbReference>
<gene>
    <name evidence="3" type="ORF">GS597_09205</name>
</gene>
<dbReference type="InterPro" id="IPR055634">
    <property type="entry name" value="DUF7210"/>
</dbReference>
<feature type="region of interest" description="Disordered" evidence="1">
    <location>
        <begin position="37"/>
        <end position="65"/>
    </location>
</feature>
<protein>
    <recommendedName>
        <fullName evidence="2">DUF7210 domain-containing protein</fullName>
    </recommendedName>
</protein>
<organism evidence="3 4">
    <name type="scientific">Petrachloros mirabilis ULC683</name>
    <dbReference type="NCBI Taxonomy" id="2781853"/>
    <lineage>
        <taxon>Bacteria</taxon>
        <taxon>Bacillati</taxon>
        <taxon>Cyanobacteriota</taxon>
        <taxon>Cyanophyceae</taxon>
        <taxon>Synechococcales</taxon>
        <taxon>Petrachlorosaceae</taxon>
        <taxon>Petrachloros</taxon>
        <taxon>Petrachloros mirabilis</taxon>
    </lineage>
</organism>
<dbReference type="RefSeq" id="WP_161825158.1">
    <property type="nucleotide sequence ID" value="NZ_WVIC01000015.1"/>
</dbReference>
<feature type="domain" description="DUF7210" evidence="2">
    <location>
        <begin position="9"/>
        <end position="37"/>
    </location>
</feature>
<name>A0A8K2A870_9CYAN</name>
<dbReference type="AlphaFoldDB" id="A0A8K2A870"/>
<dbReference type="EMBL" id="WVIC01000015">
    <property type="protein sequence ID" value="NCJ06680.1"/>
    <property type="molecule type" value="Genomic_DNA"/>
</dbReference>
<keyword evidence="4" id="KW-1185">Reference proteome</keyword>
<evidence type="ECO:0000313" key="4">
    <source>
        <dbReference type="Proteomes" id="UP000607397"/>
    </source>
</evidence>
<evidence type="ECO:0000259" key="2">
    <source>
        <dbReference type="Pfam" id="PF23843"/>
    </source>
</evidence>
<comment type="caution">
    <text evidence="3">The sequence shown here is derived from an EMBL/GenBank/DDBJ whole genome shotgun (WGS) entry which is preliminary data.</text>
</comment>
<sequence length="65" mass="6848">MEYPVKSRLIHDGKSHPPGDLVALTEEQAEGLIALGVLGPAQKPPDPPKPAARSRKAAEPAEADK</sequence>
<reference evidence="3" key="1">
    <citation type="submission" date="2019-12" db="EMBL/GenBank/DDBJ databases">
        <title>High-Quality draft genome sequences of three cyanobacteria isolated from the limestone walls of the Old Cathedral of Coimbra.</title>
        <authorList>
            <person name="Tiago I."/>
            <person name="Soares F."/>
            <person name="Portugal A."/>
        </authorList>
    </citation>
    <scope>NUCLEOTIDE SEQUENCE [LARGE SCALE GENOMIC DNA]</scope>
    <source>
        <strain evidence="3">C</strain>
    </source>
</reference>
<proteinExistence type="predicted"/>
<dbReference type="Pfam" id="PF23843">
    <property type="entry name" value="DUF7210"/>
    <property type="match status" value="1"/>
</dbReference>
<accession>A0A8K2A870</accession>